<dbReference type="RefSeq" id="WP_025252919.1">
    <property type="nucleotide sequence ID" value="NZ_CP004353.1"/>
</dbReference>
<keyword evidence="10" id="KW-1185">Reference proteome</keyword>
<evidence type="ECO:0000259" key="8">
    <source>
        <dbReference type="Pfam" id="PF01029"/>
    </source>
</evidence>
<feature type="domain" description="NusB/RsmB/TIM44" evidence="8">
    <location>
        <begin position="22"/>
        <end position="152"/>
    </location>
</feature>
<dbReference type="PANTHER" id="PTHR11078:SF3">
    <property type="entry name" value="ANTITERMINATION NUSB DOMAIN-CONTAINING PROTEIN"/>
    <property type="match status" value="1"/>
</dbReference>
<evidence type="ECO:0000313" key="10">
    <source>
        <dbReference type="Proteomes" id="UP000019222"/>
    </source>
</evidence>
<dbReference type="GO" id="GO:0031564">
    <property type="term" value="P:transcription antitermination"/>
    <property type="evidence" value="ECO:0007669"/>
    <property type="project" value="UniProtKB-KW"/>
</dbReference>
<dbReference type="KEGG" id="cvt:B843_07575"/>
<sequence length="205" mass="22193">MSEDKKSGAASREYKRHGSRYKARRRAADILFEAEARDIDPVAIVSDRIALSRDIDNAVAPVNPYTKAIVEGAAQELERIDSLIGAHLSEDWELDRIPAVDRAILRVAVWELIFNEDVPVATAVVEAVELASQYSGDEAPSYIHAVLDSMAKNIEELRTDAPVEPIEDAAGEAQDSDAGLDDLVGPEDVEGAEDPVDAEDAAGKE</sequence>
<evidence type="ECO:0000256" key="2">
    <source>
        <dbReference type="ARBA" id="ARBA00022814"/>
    </source>
</evidence>
<evidence type="ECO:0000256" key="7">
    <source>
        <dbReference type="SAM" id="MobiDB-lite"/>
    </source>
</evidence>
<evidence type="ECO:0000256" key="1">
    <source>
        <dbReference type="ARBA" id="ARBA00005952"/>
    </source>
</evidence>
<dbReference type="Pfam" id="PF01029">
    <property type="entry name" value="NusB"/>
    <property type="match status" value="1"/>
</dbReference>
<dbReference type="HAMAP" id="MF_00073">
    <property type="entry name" value="NusB"/>
    <property type="match status" value="1"/>
</dbReference>
<keyword evidence="4 6" id="KW-0805">Transcription regulation</keyword>
<dbReference type="GO" id="GO:0006353">
    <property type="term" value="P:DNA-templated transcription termination"/>
    <property type="evidence" value="ECO:0007669"/>
    <property type="project" value="UniProtKB-UniRule"/>
</dbReference>
<dbReference type="InterPro" id="IPR035926">
    <property type="entry name" value="NusB-like_sf"/>
</dbReference>
<keyword evidence="5 6" id="KW-0804">Transcription</keyword>
<dbReference type="AlphaFoldDB" id="W5Y206"/>
<dbReference type="HOGENOM" id="CLU_087843_2_0_11"/>
<gene>
    <name evidence="6 9" type="primary">nusB</name>
    <name evidence="9" type="ORF">B843_07575</name>
</gene>
<dbReference type="Proteomes" id="UP000019222">
    <property type="component" value="Chromosome"/>
</dbReference>
<evidence type="ECO:0000313" key="9">
    <source>
        <dbReference type="EMBL" id="AHI22900.1"/>
    </source>
</evidence>
<dbReference type="GO" id="GO:0005829">
    <property type="term" value="C:cytosol"/>
    <property type="evidence" value="ECO:0007669"/>
    <property type="project" value="TreeGrafter"/>
</dbReference>
<protein>
    <recommendedName>
        <fullName evidence="6">Transcription antitermination protein NusB</fullName>
    </recommendedName>
    <alternativeName>
        <fullName evidence="6">Antitermination factor NusB</fullName>
    </alternativeName>
</protein>
<dbReference type="PANTHER" id="PTHR11078">
    <property type="entry name" value="N UTILIZATION SUBSTANCE PROTEIN B-RELATED"/>
    <property type="match status" value="1"/>
</dbReference>
<dbReference type="GO" id="GO:0003723">
    <property type="term" value="F:RNA binding"/>
    <property type="evidence" value="ECO:0007669"/>
    <property type="project" value="UniProtKB-UniRule"/>
</dbReference>
<keyword evidence="2 6" id="KW-0889">Transcription antitermination</keyword>
<dbReference type="InterPro" id="IPR011605">
    <property type="entry name" value="NusB_fam"/>
</dbReference>
<dbReference type="STRING" id="1224164.B843_07575"/>
<reference evidence="9 10" key="1">
    <citation type="submission" date="2013-02" db="EMBL/GenBank/DDBJ databases">
        <title>The complete genome sequence of Corynebacterium vitaeruminis DSM 20294.</title>
        <authorList>
            <person name="Ruckert C."/>
            <person name="Albersmeier A."/>
            <person name="Kalinowski J."/>
        </authorList>
    </citation>
    <scope>NUCLEOTIDE SEQUENCE [LARGE SCALE GENOMIC DNA]</scope>
    <source>
        <strain evidence="10">ATCC 10234</strain>
    </source>
</reference>
<comment type="similarity">
    <text evidence="1 6">Belongs to the NusB family.</text>
</comment>
<dbReference type="Gene3D" id="1.10.940.10">
    <property type="entry name" value="NusB-like"/>
    <property type="match status" value="1"/>
</dbReference>
<evidence type="ECO:0000256" key="4">
    <source>
        <dbReference type="ARBA" id="ARBA00023015"/>
    </source>
</evidence>
<dbReference type="SUPFAM" id="SSF48013">
    <property type="entry name" value="NusB-like"/>
    <property type="match status" value="1"/>
</dbReference>
<name>W5Y206_9CORY</name>
<feature type="region of interest" description="Disordered" evidence="7">
    <location>
        <begin position="1"/>
        <end position="23"/>
    </location>
</feature>
<dbReference type="eggNOG" id="COG0781">
    <property type="taxonomic scope" value="Bacteria"/>
</dbReference>
<organism evidence="9 10">
    <name type="scientific">Corynebacterium vitaeruminis DSM 20294</name>
    <dbReference type="NCBI Taxonomy" id="1224164"/>
    <lineage>
        <taxon>Bacteria</taxon>
        <taxon>Bacillati</taxon>
        <taxon>Actinomycetota</taxon>
        <taxon>Actinomycetes</taxon>
        <taxon>Mycobacteriales</taxon>
        <taxon>Corynebacteriaceae</taxon>
        <taxon>Corynebacterium</taxon>
    </lineage>
</organism>
<dbReference type="NCBIfam" id="TIGR01951">
    <property type="entry name" value="nusB"/>
    <property type="match status" value="1"/>
</dbReference>
<evidence type="ECO:0000256" key="6">
    <source>
        <dbReference type="HAMAP-Rule" id="MF_00073"/>
    </source>
</evidence>
<feature type="compositionally biased region" description="Basic residues" evidence="7">
    <location>
        <begin position="14"/>
        <end position="23"/>
    </location>
</feature>
<keyword evidence="3 6" id="KW-0694">RNA-binding</keyword>
<dbReference type="EMBL" id="CP004353">
    <property type="protein sequence ID" value="AHI22900.1"/>
    <property type="molecule type" value="Genomic_DNA"/>
</dbReference>
<proteinExistence type="inferred from homology"/>
<dbReference type="PATRIC" id="fig|1224164.3.peg.1520"/>
<comment type="function">
    <text evidence="6">Involved in transcription antitermination. Required for transcription of ribosomal RNA (rRNA) genes. Binds specifically to the boxA antiterminator sequence of the ribosomal RNA (rrn) operons.</text>
</comment>
<dbReference type="InterPro" id="IPR006027">
    <property type="entry name" value="NusB_RsmB_TIM44"/>
</dbReference>
<evidence type="ECO:0000256" key="5">
    <source>
        <dbReference type="ARBA" id="ARBA00023163"/>
    </source>
</evidence>
<evidence type="ECO:0000256" key="3">
    <source>
        <dbReference type="ARBA" id="ARBA00022884"/>
    </source>
</evidence>
<feature type="region of interest" description="Disordered" evidence="7">
    <location>
        <begin position="160"/>
        <end position="205"/>
    </location>
</feature>
<feature type="compositionally biased region" description="Acidic residues" evidence="7">
    <location>
        <begin position="165"/>
        <end position="205"/>
    </location>
</feature>
<accession>W5Y206</accession>